<evidence type="ECO:0000313" key="1">
    <source>
        <dbReference type="EMBL" id="VDL78390.1"/>
    </source>
</evidence>
<gene>
    <name evidence="1" type="ORF">NBR_LOCUS14796</name>
</gene>
<evidence type="ECO:0000313" key="2">
    <source>
        <dbReference type="Proteomes" id="UP000271162"/>
    </source>
</evidence>
<dbReference type="EMBL" id="UYSL01021497">
    <property type="protein sequence ID" value="VDL78390.1"/>
    <property type="molecule type" value="Genomic_DNA"/>
</dbReference>
<keyword evidence="2" id="KW-1185">Reference proteome</keyword>
<proteinExistence type="predicted"/>
<dbReference type="Proteomes" id="UP000271162">
    <property type="component" value="Unassembled WGS sequence"/>
</dbReference>
<evidence type="ECO:0000313" key="3">
    <source>
        <dbReference type="WBParaSite" id="NBR_0001479501-mRNA-1"/>
    </source>
</evidence>
<organism evidence="3">
    <name type="scientific">Nippostrongylus brasiliensis</name>
    <name type="common">Rat hookworm</name>
    <dbReference type="NCBI Taxonomy" id="27835"/>
    <lineage>
        <taxon>Eukaryota</taxon>
        <taxon>Metazoa</taxon>
        <taxon>Ecdysozoa</taxon>
        <taxon>Nematoda</taxon>
        <taxon>Chromadorea</taxon>
        <taxon>Rhabditida</taxon>
        <taxon>Rhabditina</taxon>
        <taxon>Rhabditomorpha</taxon>
        <taxon>Strongyloidea</taxon>
        <taxon>Heligmosomidae</taxon>
        <taxon>Nippostrongylus</taxon>
    </lineage>
</organism>
<dbReference type="WBParaSite" id="NBR_0001479501-mRNA-1">
    <property type="protein sequence ID" value="NBR_0001479501-mRNA-1"/>
    <property type="gene ID" value="NBR_0001479501"/>
</dbReference>
<sequence length="191" mass="21224">MLNFSTTNLSRDLNSVIPYNQLFQQKKISNAASEVFSRPGVFHLPSHPPSVLPTEVDTTAHINPSNPNGFGRTFFEPATRVPTFPKSRVVFETQNEVQELYTMGTVPSFGKQSHRGTTNPWRKFRLPRNIPAEQLSQAIAWEIKSVAESEPSSMPPTPPSITQPGMVTGVRVGFCSIYSEDFLLNNGFLNA</sequence>
<protein>
    <submittedName>
        <fullName evidence="3">Ovule protein</fullName>
    </submittedName>
</protein>
<accession>A0A0N4YDS0</accession>
<reference evidence="3" key="1">
    <citation type="submission" date="2017-02" db="UniProtKB">
        <authorList>
            <consortium name="WormBaseParasite"/>
        </authorList>
    </citation>
    <scope>IDENTIFICATION</scope>
</reference>
<name>A0A0N4YDS0_NIPBR</name>
<reference evidence="1 2" key="2">
    <citation type="submission" date="2018-11" db="EMBL/GenBank/DDBJ databases">
        <authorList>
            <consortium name="Pathogen Informatics"/>
        </authorList>
    </citation>
    <scope>NUCLEOTIDE SEQUENCE [LARGE SCALE GENOMIC DNA]</scope>
</reference>
<dbReference type="AlphaFoldDB" id="A0A0N4YDS0"/>